<dbReference type="PRINTS" id="PR00722">
    <property type="entry name" value="CHYMOTRYPSIN"/>
</dbReference>
<dbReference type="Gene3D" id="2.40.10.10">
    <property type="entry name" value="Trypsin-like serine proteases"/>
    <property type="match status" value="1"/>
</dbReference>
<evidence type="ECO:0000259" key="5">
    <source>
        <dbReference type="PROSITE" id="PS50240"/>
    </source>
</evidence>
<dbReference type="CDD" id="cd00190">
    <property type="entry name" value="Tryp_SPc"/>
    <property type="match status" value="1"/>
</dbReference>
<keyword evidence="2" id="KW-0378">Hydrolase</keyword>
<dbReference type="Proteomes" id="UP000492821">
    <property type="component" value="Unassembled WGS sequence"/>
</dbReference>
<keyword evidence="1" id="KW-1015">Disulfide bond</keyword>
<sequence>MGAAPFLLILVVIGSLFSTAKFTEEEDAANANRNRRIIGGTVASGKEFPFVAMVEAKDDKGKWYECSATVISKKHVLTAAHCVINIHQVDKIILVIRREPRLKINANFSNDIRDFITAEVKKVIPHPDFNMRELSNDVAVLEAEEAFIAQVVPVPVALDFADSQGQSVTILGFGDYNPEGQPLDLDKLQTSEKLRQLKTYIHSAEHCKDAWPDAQKDMHICVGSRTEGIAIGDSGGPLLVKNPEGRWIQIGVASFGPRRKYHGKPFIDGFMKTSYYCPWLAKTTNNEFQCEPFSRQPNTTTPQPSSMPPKPPSDFIFKVAETTTTSDSPLTTLSLPILALTIYTSTKLLSQYQLA</sequence>
<dbReference type="InterPro" id="IPR009003">
    <property type="entry name" value="Peptidase_S1_PA"/>
</dbReference>
<keyword evidence="2" id="KW-0720">Serine protease</keyword>
<dbReference type="InterPro" id="IPR051333">
    <property type="entry name" value="CLIP_Serine_Protease"/>
</dbReference>
<evidence type="ECO:0000256" key="4">
    <source>
        <dbReference type="SAM" id="SignalP"/>
    </source>
</evidence>
<organism evidence="6 7">
    <name type="scientific">Panagrellus redivivus</name>
    <name type="common">Microworm</name>
    <dbReference type="NCBI Taxonomy" id="6233"/>
    <lineage>
        <taxon>Eukaryota</taxon>
        <taxon>Metazoa</taxon>
        <taxon>Ecdysozoa</taxon>
        <taxon>Nematoda</taxon>
        <taxon>Chromadorea</taxon>
        <taxon>Rhabditida</taxon>
        <taxon>Tylenchina</taxon>
        <taxon>Panagrolaimomorpha</taxon>
        <taxon>Panagrolaimoidea</taxon>
        <taxon>Panagrolaimidae</taxon>
        <taxon>Panagrellus</taxon>
    </lineage>
</organism>
<evidence type="ECO:0000313" key="7">
    <source>
        <dbReference type="WBParaSite" id="Pan_g23044.t3"/>
    </source>
</evidence>
<dbReference type="PANTHER" id="PTHR24260:SF145">
    <property type="entry name" value="FI17609P1-RELATED"/>
    <property type="match status" value="1"/>
</dbReference>
<feature type="chain" id="PRO_5028939168" evidence="4">
    <location>
        <begin position="23"/>
        <end position="355"/>
    </location>
</feature>
<proteinExistence type="predicted"/>
<keyword evidence="2" id="KW-0645">Protease</keyword>
<evidence type="ECO:0000256" key="2">
    <source>
        <dbReference type="RuleBase" id="RU363034"/>
    </source>
</evidence>
<accession>A0A7E4VNP9</accession>
<dbReference type="InterPro" id="IPR018114">
    <property type="entry name" value="TRYPSIN_HIS"/>
</dbReference>
<reference evidence="7" key="2">
    <citation type="submission" date="2020-10" db="UniProtKB">
        <authorList>
            <consortium name="WormBaseParasite"/>
        </authorList>
    </citation>
    <scope>IDENTIFICATION</scope>
</reference>
<feature type="signal peptide" evidence="4">
    <location>
        <begin position="1"/>
        <end position="22"/>
    </location>
</feature>
<dbReference type="PROSITE" id="PS00134">
    <property type="entry name" value="TRYPSIN_HIS"/>
    <property type="match status" value="1"/>
</dbReference>
<dbReference type="GO" id="GO:0004252">
    <property type="term" value="F:serine-type endopeptidase activity"/>
    <property type="evidence" value="ECO:0007669"/>
    <property type="project" value="InterPro"/>
</dbReference>
<reference evidence="6" key="1">
    <citation type="journal article" date="2013" name="Genetics">
        <title>The draft genome and transcriptome of Panagrellus redivivus are shaped by the harsh demands of a free-living lifestyle.</title>
        <authorList>
            <person name="Srinivasan J."/>
            <person name="Dillman A.R."/>
            <person name="Macchietto M.G."/>
            <person name="Heikkinen L."/>
            <person name="Lakso M."/>
            <person name="Fracchia K.M."/>
            <person name="Antoshechkin I."/>
            <person name="Mortazavi A."/>
            <person name="Wong G."/>
            <person name="Sternberg P.W."/>
        </authorList>
    </citation>
    <scope>NUCLEOTIDE SEQUENCE [LARGE SCALE GENOMIC DNA]</scope>
    <source>
        <strain evidence="6">MT8872</strain>
    </source>
</reference>
<dbReference type="PROSITE" id="PS50240">
    <property type="entry name" value="TRYPSIN_DOM"/>
    <property type="match status" value="1"/>
</dbReference>
<dbReference type="InterPro" id="IPR033116">
    <property type="entry name" value="TRYPSIN_SER"/>
</dbReference>
<evidence type="ECO:0000256" key="3">
    <source>
        <dbReference type="SAM" id="MobiDB-lite"/>
    </source>
</evidence>
<dbReference type="Pfam" id="PF00089">
    <property type="entry name" value="Trypsin"/>
    <property type="match status" value="1"/>
</dbReference>
<name>A0A7E4VNP9_PANRE</name>
<dbReference type="PROSITE" id="PS00135">
    <property type="entry name" value="TRYPSIN_SER"/>
    <property type="match status" value="1"/>
</dbReference>
<dbReference type="SUPFAM" id="SSF50494">
    <property type="entry name" value="Trypsin-like serine proteases"/>
    <property type="match status" value="1"/>
</dbReference>
<dbReference type="InterPro" id="IPR001254">
    <property type="entry name" value="Trypsin_dom"/>
</dbReference>
<dbReference type="InterPro" id="IPR043504">
    <property type="entry name" value="Peptidase_S1_PA_chymotrypsin"/>
</dbReference>
<dbReference type="GO" id="GO:0006508">
    <property type="term" value="P:proteolysis"/>
    <property type="evidence" value="ECO:0007669"/>
    <property type="project" value="UniProtKB-KW"/>
</dbReference>
<dbReference type="AlphaFoldDB" id="A0A7E4VNP9"/>
<evidence type="ECO:0000313" key="6">
    <source>
        <dbReference type="Proteomes" id="UP000492821"/>
    </source>
</evidence>
<dbReference type="SMART" id="SM00020">
    <property type="entry name" value="Tryp_SPc"/>
    <property type="match status" value="1"/>
</dbReference>
<keyword evidence="4" id="KW-0732">Signal</keyword>
<feature type="domain" description="Peptidase S1" evidence="5">
    <location>
        <begin position="37"/>
        <end position="285"/>
    </location>
</feature>
<dbReference type="InterPro" id="IPR001314">
    <property type="entry name" value="Peptidase_S1A"/>
</dbReference>
<dbReference type="PANTHER" id="PTHR24260">
    <property type="match status" value="1"/>
</dbReference>
<evidence type="ECO:0000256" key="1">
    <source>
        <dbReference type="ARBA" id="ARBA00023157"/>
    </source>
</evidence>
<feature type="region of interest" description="Disordered" evidence="3">
    <location>
        <begin position="290"/>
        <end position="312"/>
    </location>
</feature>
<protein>
    <submittedName>
        <fullName evidence="7">Peptidase S1 domain-containing protein</fullName>
    </submittedName>
</protein>
<dbReference type="WBParaSite" id="Pan_g23044.t3">
    <property type="protein sequence ID" value="Pan_g23044.t3"/>
    <property type="gene ID" value="Pan_g23044"/>
</dbReference>
<keyword evidence="6" id="KW-1185">Reference proteome</keyword>